<sequence length="52" mass="6014">ESEYTEVEIKFKVSSTIISNKDENVTLQESKIIQEQNTYFILNENGTFILQG</sequence>
<name>X1T416_9ZZZZ</name>
<gene>
    <name evidence="1" type="ORF">S12H4_27786</name>
</gene>
<evidence type="ECO:0000313" key="1">
    <source>
        <dbReference type="EMBL" id="GAJ00033.1"/>
    </source>
</evidence>
<protein>
    <submittedName>
        <fullName evidence="1">Uncharacterized protein</fullName>
    </submittedName>
</protein>
<organism evidence="1">
    <name type="scientific">marine sediment metagenome</name>
    <dbReference type="NCBI Taxonomy" id="412755"/>
    <lineage>
        <taxon>unclassified sequences</taxon>
        <taxon>metagenomes</taxon>
        <taxon>ecological metagenomes</taxon>
    </lineage>
</organism>
<accession>X1T416</accession>
<reference evidence="1" key="1">
    <citation type="journal article" date="2014" name="Front. Microbiol.">
        <title>High frequency of phylogenetically diverse reductive dehalogenase-homologous genes in deep subseafloor sedimentary metagenomes.</title>
        <authorList>
            <person name="Kawai M."/>
            <person name="Futagami T."/>
            <person name="Toyoda A."/>
            <person name="Takaki Y."/>
            <person name="Nishi S."/>
            <person name="Hori S."/>
            <person name="Arai W."/>
            <person name="Tsubouchi T."/>
            <person name="Morono Y."/>
            <person name="Uchiyama I."/>
            <person name="Ito T."/>
            <person name="Fujiyama A."/>
            <person name="Inagaki F."/>
            <person name="Takami H."/>
        </authorList>
    </citation>
    <scope>NUCLEOTIDE SEQUENCE</scope>
    <source>
        <strain evidence="1">Expedition CK06-06</strain>
    </source>
</reference>
<proteinExistence type="predicted"/>
<dbReference type="EMBL" id="BARW01015886">
    <property type="protein sequence ID" value="GAJ00033.1"/>
    <property type="molecule type" value="Genomic_DNA"/>
</dbReference>
<comment type="caution">
    <text evidence="1">The sequence shown here is derived from an EMBL/GenBank/DDBJ whole genome shotgun (WGS) entry which is preliminary data.</text>
</comment>
<dbReference type="AlphaFoldDB" id="X1T416"/>
<feature type="non-terminal residue" evidence="1">
    <location>
        <position position="1"/>
    </location>
</feature>